<protein>
    <recommendedName>
        <fullName evidence="3">DUF3040 domain-containing protein</fullName>
    </recommendedName>
</protein>
<comment type="caution">
    <text evidence="1">The sequence shown here is derived from an EMBL/GenBank/DDBJ whole genome shotgun (WGS) entry which is preliminary data.</text>
</comment>
<dbReference type="RefSeq" id="WP_204841288.1">
    <property type="nucleotide sequence ID" value="NZ_JAFBCL010000001.1"/>
</dbReference>
<dbReference type="Pfam" id="PF11239">
    <property type="entry name" value="DUF3040"/>
    <property type="match status" value="1"/>
</dbReference>
<organism evidence="1 2">
    <name type="scientific">Saccharothrix algeriensis</name>
    <dbReference type="NCBI Taxonomy" id="173560"/>
    <lineage>
        <taxon>Bacteria</taxon>
        <taxon>Bacillati</taxon>
        <taxon>Actinomycetota</taxon>
        <taxon>Actinomycetes</taxon>
        <taxon>Pseudonocardiales</taxon>
        <taxon>Pseudonocardiaceae</taxon>
        <taxon>Saccharothrix</taxon>
    </lineage>
</organism>
<reference evidence="1 2" key="1">
    <citation type="submission" date="2021-01" db="EMBL/GenBank/DDBJ databases">
        <title>Sequencing the genomes of 1000 actinobacteria strains.</title>
        <authorList>
            <person name="Klenk H.-P."/>
        </authorList>
    </citation>
    <scope>NUCLEOTIDE SEQUENCE [LARGE SCALE GENOMIC DNA]</scope>
    <source>
        <strain evidence="1 2">DSM 44581</strain>
    </source>
</reference>
<evidence type="ECO:0000313" key="2">
    <source>
        <dbReference type="Proteomes" id="UP001195724"/>
    </source>
</evidence>
<proteinExistence type="predicted"/>
<accession>A0ABS2S5B6</accession>
<gene>
    <name evidence="1" type="ORF">JOE68_001161</name>
</gene>
<dbReference type="InterPro" id="IPR021401">
    <property type="entry name" value="DUF3040"/>
</dbReference>
<evidence type="ECO:0000313" key="1">
    <source>
        <dbReference type="EMBL" id="MBM7810296.1"/>
    </source>
</evidence>
<evidence type="ECO:0008006" key="3">
    <source>
        <dbReference type="Google" id="ProtNLM"/>
    </source>
</evidence>
<dbReference type="Proteomes" id="UP001195724">
    <property type="component" value="Unassembled WGS sequence"/>
</dbReference>
<keyword evidence="2" id="KW-1185">Reference proteome</keyword>
<sequence length="86" mass="9146">MLGPHERRELADIERRFAESDPALARLLGDGPRPPGRRWASPLAVAVVGAFLIALGAVTVVFPLIFAGVLTVMSGACLRVAGGRRR</sequence>
<dbReference type="EMBL" id="JAFBCL010000001">
    <property type="protein sequence ID" value="MBM7810296.1"/>
    <property type="molecule type" value="Genomic_DNA"/>
</dbReference>
<name>A0ABS2S5B6_9PSEU</name>